<accession>A0ACB6Z3V9</accession>
<reference evidence="1" key="1">
    <citation type="submission" date="2019-10" db="EMBL/GenBank/DDBJ databases">
        <authorList>
            <consortium name="DOE Joint Genome Institute"/>
            <person name="Kuo A."/>
            <person name="Miyauchi S."/>
            <person name="Kiss E."/>
            <person name="Drula E."/>
            <person name="Kohler A."/>
            <person name="Sanchez-Garcia M."/>
            <person name="Andreopoulos B."/>
            <person name="Barry K.W."/>
            <person name="Bonito G."/>
            <person name="Buee M."/>
            <person name="Carver A."/>
            <person name="Chen C."/>
            <person name="Cichocki N."/>
            <person name="Clum A."/>
            <person name="Culley D."/>
            <person name="Crous P.W."/>
            <person name="Fauchery L."/>
            <person name="Girlanda M."/>
            <person name="Hayes R."/>
            <person name="Keri Z."/>
            <person name="Labutti K."/>
            <person name="Lipzen A."/>
            <person name="Lombard V."/>
            <person name="Magnuson J."/>
            <person name="Maillard F."/>
            <person name="Morin E."/>
            <person name="Murat C."/>
            <person name="Nolan M."/>
            <person name="Ohm R."/>
            <person name="Pangilinan J."/>
            <person name="Pereira M."/>
            <person name="Perotto S."/>
            <person name="Peter M."/>
            <person name="Riley R."/>
            <person name="Sitrit Y."/>
            <person name="Stielow B."/>
            <person name="Szollosi G."/>
            <person name="Zifcakova L."/>
            <person name="Stursova M."/>
            <person name="Spatafora J.W."/>
            <person name="Tedersoo L."/>
            <person name="Vaario L.-M."/>
            <person name="Yamada A."/>
            <person name="Yan M."/>
            <person name="Wang P."/>
            <person name="Xu J."/>
            <person name="Bruns T."/>
            <person name="Baldrian P."/>
            <person name="Vilgalys R."/>
            <person name="Henrissat B."/>
            <person name="Grigoriev I.V."/>
            <person name="Hibbett D."/>
            <person name="Nagy L.G."/>
            <person name="Martin F.M."/>
        </authorList>
    </citation>
    <scope>NUCLEOTIDE SEQUENCE</scope>
    <source>
        <strain evidence="1">P2</strain>
    </source>
</reference>
<comment type="caution">
    <text evidence="1">The sequence shown here is derived from an EMBL/GenBank/DDBJ whole genome shotgun (WGS) entry which is preliminary data.</text>
</comment>
<keyword evidence="2" id="KW-1185">Reference proteome</keyword>
<reference evidence="1" key="2">
    <citation type="journal article" date="2020" name="Nat. Commun.">
        <title>Large-scale genome sequencing of mycorrhizal fungi provides insights into the early evolution of symbiotic traits.</title>
        <authorList>
            <person name="Miyauchi S."/>
            <person name="Kiss E."/>
            <person name="Kuo A."/>
            <person name="Drula E."/>
            <person name="Kohler A."/>
            <person name="Sanchez-Garcia M."/>
            <person name="Morin E."/>
            <person name="Andreopoulos B."/>
            <person name="Barry K.W."/>
            <person name="Bonito G."/>
            <person name="Buee M."/>
            <person name="Carver A."/>
            <person name="Chen C."/>
            <person name="Cichocki N."/>
            <person name="Clum A."/>
            <person name="Culley D."/>
            <person name="Crous P.W."/>
            <person name="Fauchery L."/>
            <person name="Girlanda M."/>
            <person name="Hayes R.D."/>
            <person name="Keri Z."/>
            <person name="LaButti K."/>
            <person name="Lipzen A."/>
            <person name="Lombard V."/>
            <person name="Magnuson J."/>
            <person name="Maillard F."/>
            <person name="Murat C."/>
            <person name="Nolan M."/>
            <person name="Ohm R.A."/>
            <person name="Pangilinan J."/>
            <person name="Pereira M.F."/>
            <person name="Perotto S."/>
            <person name="Peter M."/>
            <person name="Pfister S."/>
            <person name="Riley R."/>
            <person name="Sitrit Y."/>
            <person name="Stielow J.B."/>
            <person name="Szollosi G."/>
            <person name="Zifcakova L."/>
            <person name="Stursova M."/>
            <person name="Spatafora J.W."/>
            <person name="Tedersoo L."/>
            <person name="Vaario L.M."/>
            <person name="Yamada A."/>
            <person name="Yan M."/>
            <person name="Wang P."/>
            <person name="Xu J."/>
            <person name="Bruns T."/>
            <person name="Baldrian P."/>
            <person name="Vilgalys R."/>
            <person name="Dunand C."/>
            <person name="Henrissat B."/>
            <person name="Grigoriev I.V."/>
            <person name="Hibbett D."/>
            <person name="Nagy L.G."/>
            <person name="Martin F.M."/>
        </authorList>
    </citation>
    <scope>NUCLEOTIDE SEQUENCE</scope>
    <source>
        <strain evidence="1">P2</strain>
    </source>
</reference>
<sequence>MENPQRNKQCPACPKTYVSVSAAQRHIRKKHPHCTEPLMTLSHPIPTQTIPTAGATKPPKQKVCTRCPHRPVFPSKAARKEHVKEVHTTKCPICLVGLIKQPLATHLWNIHGIRSGVQVANQTAPQFASISAPAELPYATSFYQASGELEEPSRQTNFSPQDSEDSVAFDTYDAQFGRFYCQEYDCGRGFSSEVHLESHKRFFHPKKPTRTTKGEEEPTALSNGILEVTEKPTEDSPAYFSSASTISSPRSRERVMWDGPDSPGAVESPVPVPLLEGYQGVNLNAEQAHQYTFGSPTEPPVITQGDVNVPPAVTASTPLSLRCRMCDAPPTVGTRPTVTMCGHLFCSLCITQYVISTSRCPCHPRCPGSVKV</sequence>
<evidence type="ECO:0000313" key="1">
    <source>
        <dbReference type="EMBL" id="KAF9644247.1"/>
    </source>
</evidence>
<gene>
    <name evidence="1" type="ORF">BDM02DRAFT_1054294</name>
</gene>
<dbReference type="EMBL" id="MU118151">
    <property type="protein sequence ID" value="KAF9644247.1"/>
    <property type="molecule type" value="Genomic_DNA"/>
</dbReference>
<protein>
    <submittedName>
        <fullName evidence="1">Uncharacterized protein</fullName>
    </submittedName>
</protein>
<evidence type="ECO:0000313" key="2">
    <source>
        <dbReference type="Proteomes" id="UP000886501"/>
    </source>
</evidence>
<name>A0ACB6Z3V9_THEGA</name>
<organism evidence="1 2">
    <name type="scientific">Thelephora ganbajun</name>
    <name type="common">Ganba fungus</name>
    <dbReference type="NCBI Taxonomy" id="370292"/>
    <lineage>
        <taxon>Eukaryota</taxon>
        <taxon>Fungi</taxon>
        <taxon>Dikarya</taxon>
        <taxon>Basidiomycota</taxon>
        <taxon>Agaricomycotina</taxon>
        <taxon>Agaricomycetes</taxon>
        <taxon>Thelephorales</taxon>
        <taxon>Thelephoraceae</taxon>
        <taxon>Thelephora</taxon>
    </lineage>
</organism>
<proteinExistence type="predicted"/>
<dbReference type="Proteomes" id="UP000886501">
    <property type="component" value="Unassembled WGS sequence"/>
</dbReference>